<sequence>MKINFLLDSNSYENRIRNEVFFLGEFNHGPKEKGQSSESGS</sequence>
<dbReference type="EMBL" id="AHON02000029">
    <property type="protein sequence ID" value="EKO34484.1"/>
    <property type="molecule type" value="Genomic_DNA"/>
</dbReference>
<proteinExistence type="predicted"/>
<reference evidence="1" key="1">
    <citation type="submission" date="2012-10" db="EMBL/GenBank/DDBJ databases">
        <authorList>
            <person name="Harkins D.M."/>
            <person name="Durkin A.S."/>
            <person name="Brinkac L.M."/>
            <person name="Haft D.H."/>
            <person name="Selengut J.D."/>
            <person name="Sanka R."/>
            <person name="DePew J."/>
            <person name="Purushe J."/>
            <person name="Matthias M.A."/>
            <person name="Vinetz J.M."/>
            <person name="Sutton G.G."/>
            <person name="Nierman W.C."/>
            <person name="Fouts D.E."/>
        </authorList>
    </citation>
    <scope>NUCLEOTIDE SEQUENCE [LARGE SCALE GENOMIC DNA]</scope>
    <source>
        <strain evidence="1">MOR084</strain>
    </source>
</reference>
<protein>
    <submittedName>
        <fullName evidence="1">Uncharacterized protein</fullName>
    </submittedName>
</protein>
<evidence type="ECO:0000313" key="1">
    <source>
        <dbReference type="EMBL" id="EKO34484.1"/>
    </source>
</evidence>
<organism evidence="1 2">
    <name type="scientific">Leptospira santarosai str. MOR084</name>
    <dbReference type="NCBI Taxonomy" id="1049984"/>
    <lineage>
        <taxon>Bacteria</taxon>
        <taxon>Pseudomonadati</taxon>
        <taxon>Spirochaetota</taxon>
        <taxon>Spirochaetia</taxon>
        <taxon>Leptospirales</taxon>
        <taxon>Leptospiraceae</taxon>
        <taxon>Leptospira</taxon>
    </lineage>
</organism>
<gene>
    <name evidence="1" type="ORF">LEP1GSC179_3330</name>
</gene>
<comment type="caution">
    <text evidence="1">The sequence shown here is derived from an EMBL/GenBank/DDBJ whole genome shotgun (WGS) entry which is preliminary data.</text>
</comment>
<evidence type="ECO:0000313" key="2">
    <source>
        <dbReference type="Proteomes" id="UP000006329"/>
    </source>
</evidence>
<keyword evidence="2" id="KW-1185">Reference proteome</keyword>
<accession>A0A0E2BH64</accession>
<name>A0A0E2BH64_9LEPT</name>
<dbReference type="AlphaFoldDB" id="A0A0E2BH64"/>
<dbReference type="Proteomes" id="UP000006329">
    <property type="component" value="Unassembled WGS sequence"/>
</dbReference>